<comment type="caution">
    <text evidence="2">The sequence shown here is derived from an EMBL/GenBank/DDBJ whole genome shotgun (WGS) entry which is preliminary data.</text>
</comment>
<organism evidence="2 3">
    <name type="scientific">Hufsiella arboris</name>
    <dbReference type="NCBI Taxonomy" id="2695275"/>
    <lineage>
        <taxon>Bacteria</taxon>
        <taxon>Pseudomonadati</taxon>
        <taxon>Bacteroidota</taxon>
        <taxon>Sphingobacteriia</taxon>
        <taxon>Sphingobacteriales</taxon>
        <taxon>Sphingobacteriaceae</taxon>
        <taxon>Hufsiella</taxon>
    </lineage>
</organism>
<evidence type="ECO:0000313" key="2">
    <source>
        <dbReference type="EMBL" id="MXV51902.1"/>
    </source>
</evidence>
<keyword evidence="1" id="KW-0732">Signal</keyword>
<sequence>MKKIYLLAVAVMGIVTVNAQPSVTVNQKVSALISKMTPEEKVWTNDRYLQRRYLNREINPGEAAAFYRCRSLKVAITSAVKTTAKQGAIGTDNKPEPAFQNQNYLAFMHSLI</sequence>
<feature type="chain" id="PRO_5029879686" evidence="1">
    <location>
        <begin position="20"/>
        <end position="112"/>
    </location>
</feature>
<dbReference type="AlphaFoldDB" id="A0A7K1YBC9"/>
<gene>
    <name evidence="2" type="ORF">GS399_13030</name>
</gene>
<keyword evidence="3" id="KW-1185">Reference proteome</keyword>
<reference evidence="2 3" key="1">
    <citation type="submission" date="2019-11" db="EMBL/GenBank/DDBJ databases">
        <title>Pedobacter sp. HMF7647 Genome sequencing and assembly.</title>
        <authorList>
            <person name="Kang H."/>
            <person name="Kim H."/>
            <person name="Joh K."/>
        </authorList>
    </citation>
    <scope>NUCLEOTIDE SEQUENCE [LARGE SCALE GENOMIC DNA]</scope>
    <source>
        <strain evidence="2 3">HMF7647</strain>
    </source>
</reference>
<feature type="signal peptide" evidence="1">
    <location>
        <begin position="1"/>
        <end position="19"/>
    </location>
</feature>
<dbReference type="RefSeq" id="WP_160845072.1">
    <property type="nucleotide sequence ID" value="NZ_WVHT01000005.1"/>
</dbReference>
<name>A0A7K1YBC9_9SPHI</name>
<dbReference type="Proteomes" id="UP000466586">
    <property type="component" value="Unassembled WGS sequence"/>
</dbReference>
<protein>
    <submittedName>
        <fullName evidence="2">Uncharacterized protein</fullName>
    </submittedName>
</protein>
<proteinExistence type="predicted"/>
<dbReference type="EMBL" id="WVHT01000005">
    <property type="protein sequence ID" value="MXV51902.1"/>
    <property type="molecule type" value="Genomic_DNA"/>
</dbReference>
<evidence type="ECO:0000256" key="1">
    <source>
        <dbReference type="SAM" id="SignalP"/>
    </source>
</evidence>
<accession>A0A7K1YBC9</accession>
<evidence type="ECO:0000313" key="3">
    <source>
        <dbReference type="Proteomes" id="UP000466586"/>
    </source>
</evidence>